<accession>A0A830FU50</accession>
<evidence type="ECO:0000313" key="3">
    <source>
        <dbReference type="EMBL" id="GGM40778.1"/>
    </source>
</evidence>
<sequence>MPVTIPRDVLFQYYRFSLYNSPFDAHDEGCAIDLYPDGERAPSPVAGEVLDTKTVQAPPKAYAAEHDHLILIDTGDTVARLLHVDPAVEAGETVAVGDDLGALVRAGFFAPWVPNHIHLGFRDPDANPYRASGSLPVDVAVDVTPLSWNGTGTVVDGGETWVRLDEPVHPAPGESFAGIANDVNSDGSSVLDGGLPHYSGGGLLSHDGVEAAALAGQHVGTADGRTVAWDDVTVLANGEPIAGIALFCGRKRFGAKLVGEDIDLTRGDEVWVSIERGATGDDAT</sequence>
<dbReference type="InterPro" id="IPR058468">
    <property type="entry name" value="DUF8155_N"/>
</dbReference>
<dbReference type="Pfam" id="PF26482">
    <property type="entry name" value="DUF8155"/>
    <property type="match status" value="1"/>
</dbReference>
<dbReference type="EMBL" id="BMON01000002">
    <property type="protein sequence ID" value="GGM40778.1"/>
    <property type="molecule type" value="Genomic_DNA"/>
</dbReference>
<dbReference type="Gene3D" id="2.70.70.10">
    <property type="entry name" value="Glucose Permease (Domain IIA)"/>
    <property type="match status" value="1"/>
</dbReference>
<dbReference type="AlphaFoldDB" id="A0A830FU50"/>
<organism evidence="3 4">
    <name type="scientific">Haloarcula argentinensis</name>
    <dbReference type="NCBI Taxonomy" id="43776"/>
    <lineage>
        <taxon>Archaea</taxon>
        <taxon>Methanobacteriati</taxon>
        <taxon>Methanobacteriota</taxon>
        <taxon>Stenosarchaea group</taxon>
        <taxon>Halobacteria</taxon>
        <taxon>Halobacteriales</taxon>
        <taxon>Haloarculaceae</taxon>
        <taxon>Haloarcula</taxon>
    </lineage>
</organism>
<reference evidence="3" key="1">
    <citation type="journal article" date="2014" name="Int. J. Syst. Evol. Microbiol.">
        <title>Complete genome sequence of Corynebacterium casei LMG S-19264T (=DSM 44701T), isolated from a smear-ripened cheese.</title>
        <authorList>
            <consortium name="US DOE Joint Genome Institute (JGI-PGF)"/>
            <person name="Walter F."/>
            <person name="Albersmeier A."/>
            <person name="Kalinowski J."/>
            <person name="Ruckert C."/>
        </authorList>
    </citation>
    <scope>NUCLEOTIDE SEQUENCE</scope>
    <source>
        <strain evidence="3">JCM 15759</strain>
    </source>
</reference>
<protein>
    <submittedName>
        <fullName evidence="3">Uncharacterized protein</fullName>
    </submittedName>
</protein>
<dbReference type="Pfam" id="PF26483">
    <property type="entry name" value="DUF8155_C"/>
    <property type="match status" value="1"/>
</dbReference>
<feature type="domain" description="DUF8155" evidence="1">
    <location>
        <begin position="4"/>
        <end position="139"/>
    </location>
</feature>
<dbReference type="InterPro" id="IPR058817">
    <property type="entry name" value="DUF8155_C"/>
</dbReference>
<feature type="domain" description="DUF8155" evidence="2">
    <location>
        <begin position="144"/>
        <end position="275"/>
    </location>
</feature>
<proteinExistence type="predicted"/>
<comment type="caution">
    <text evidence="3">The sequence shown here is derived from an EMBL/GenBank/DDBJ whole genome shotgun (WGS) entry which is preliminary data.</text>
</comment>
<evidence type="ECO:0000259" key="2">
    <source>
        <dbReference type="Pfam" id="PF26483"/>
    </source>
</evidence>
<dbReference type="Proteomes" id="UP000656367">
    <property type="component" value="Unassembled WGS sequence"/>
</dbReference>
<dbReference type="InterPro" id="IPR011055">
    <property type="entry name" value="Dup_hybrid_motif"/>
</dbReference>
<name>A0A830FU50_HALAR</name>
<dbReference type="OrthoDB" id="36515at2157"/>
<evidence type="ECO:0000259" key="1">
    <source>
        <dbReference type="Pfam" id="PF26482"/>
    </source>
</evidence>
<gene>
    <name evidence="3" type="ORF">GCM10009006_22390</name>
</gene>
<evidence type="ECO:0000313" key="4">
    <source>
        <dbReference type="Proteomes" id="UP000656367"/>
    </source>
</evidence>
<dbReference type="RefSeq" id="WP_188852713.1">
    <property type="nucleotide sequence ID" value="NZ_BMON01000002.1"/>
</dbReference>
<reference evidence="3" key="2">
    <citation type="submission" date="2020-09" db="EMBL/GenBank/DDBJ databases">
        <authorList>
            <person name="Sun Q."/>
            <person name="Ohkuma M."/>
        </authorList>
    </citation>
    <scope>NUCLEOTIDE SEQUENCE</scope>
    <source>
        <strain evidence="3">JCM 15759</strain>
    </source>
</reference>